<feature type="domain" description="Reverse transcriptase Ty1/copia-type" evidence="1">
    <location>
        <begin position="3"/>
        <end position="77"/>
    </location>
</feature>
<dbReference type="PANTHER" id="PTHR11439">
    <property type="entry name" value="GAG-POL-RELATED RETROTRANSPOSON"/>
    <property type="match status" value="1"/>
</dbReference>
<feature type="domain" description="Reverse transcriptase Ty1/copia-type" evidence="1">
    <location>
        <begin position="79"/>
        <end position="179"/>
    </location>
</feature>
<dbReference type="PANTHER" id="PTHR11439:SF509">
    <property type="entry name" value="RNA-DIRECTED DNA POLYMERASE"/>
    <property type="match status" value="1"/>
</dbReference>
<accession>A0A6L2MSP9</accession>
<organism evidence="2">
    <name type="scientific">Tanacetum cinerariifolium</name>
    <name type="common">Dalmatian daisy</name>
    <name type="synonym">Chrysanthemum cinerariifolium</name>
    <dbReference type="NCBI Taxonomy" id="118510"/>
    <lineage>
        <taxon>Eukaryota</taxon>
        <taxon>Viridiplantae</taxon>
        <taxon>Streptophyta</taxon>
        <taxon>Embryophyta</taxon>
        <taxon>Tracheophyta</taxon>
        <taxon>Spermatophyta</taxon>
        <taxon>Magnoliopsida</taxon>
        <taxon>eudicotyledons</taxon>
        <taxon>Gunneridae</taxon>
        <taxon>Pentapetalae</taxon>
        <taxon>asterids</taxon>
        <taxon>campanulids</taxon>
        <taxon>Asterales</taxon>
        <taxon>Asteraceae</taxon>
        <taxon>Asteroideae</taxon>
        <taxon>Anthemideae</taxon>
        <taxon>Anthemidinae</taxon>
        <taxon>Tanacetum</taxon>
    </lineage>
</organism>
<protein>
    <recommendedName>
        <fullName evidence="1">Reverse transcriptase Ty1/copia-type domain-containing protein</fullName>
    </recommendedName>
</protein>
<dbReference type="SUPFAM" id="SSF56672">
    <property type="entry name" value="DNA/RNA polymerases"/>
    <property type="match status" value="1"/>
</dbReference>
<dbReference type="Pfam" id="PF07727">
    <property type="entry name" value="RVT_2"/>
    <property type="match status" value="2"/>
</dbReference>
<reference evidence="2" key="1">
    <citation type="journal article" date="2019" name="Sci. Rep.">
        <title>Draft genome of Tanacetum cinerariifolium, the natural source of mosquito coil.</title>
        <authorList>
            <person name="Yamashiro T."/>
            <person name="Shiraishi A."/>
            <person name="Satake H."/>
            <person name="Nakayama K."/>
        </authorList>
    </citation>
    <scope>NUCLEOTIDE SEQUENCE</scope>
</reference>
<evidence type="ECO:0000259" key="1">
    <source>
        <dbReference type="Pfam" id="PF07727"/>
    </source>
</evidence>
<name>A0A6L2MSP9_TANCI</name>
<dbReference type="InterPro" id="IPR043502">
    <property type="entry name" value="DNA/RNA_pol_sf"/>
</dbReference>
<dbReference type="InterPro" id="IPR013103">
    <property type="entry name" value="RVT_2"/>
</dbReference>
<dbReference type="AlphaFoldDB" id="A0A6L2MSP9"/>
<gene>
    <name evidence="2" type="ORF">Tci_048345</name>
</gene>
<evidence type="ECO:0000313" key="2">
    <source>
        <dbReference type="EMBL" id="GEU76367.1"/>
    </source>
</evidence>
<dbReference type="EMBL" id="BKCJ010007266">
    <property type="protein sequence ID" value="GEU76367.1"/>
    <property type="molecule type" value="Genomic_DNA"/>
</dbReference>
<comment type="caution">
    <text evidence="2">The sequence shown here is derived from an EMBL/GenBank/DDBJ whole genome shotgun (WGS) entry which is preliminary data.</text>
</comment>
<sequence>MVITLKWIYKVKLDKLGGNLKNKARLVAHGYRQEEGMDFKDSFALVARLEAIRISLAFAAHMNMVVYQMDVKTAFLNDFSKVSVDPTMFIRRDGKELLLVQIYVDDIIFAASTPELCDLFAKIMCAKFKMLMMGKISFFLGLQISQSPRGIFINQSKYALESLRKYDFDSCDPVDSPMVEKSRLDEDKKGKNVDPSYYCGMIGTLYYFTANRPDLQFTICMYARYQAWPIEKHLHAVKRMLRYLRGTVNRGLWCLKDSLIPLIAFVDADHAGCQDTCHSTSGSMQFLRDRLVSRSLKR</sequence>
<proteinExistence type="predicted"/>